<evidence type="ECO:0000256" key="4">
    <source>
        <dbReference type="ARBA" id="ARBA00023163"/>
    </source>
</evidence>
<proteinExistence type="predicted"/>
<reference evidence="9" key="1">
    <citation type="submission" date="2018-05" db="EMBL/GenBank/DDBJ databases">
        <title>Draft genome sequence of Stemphylium lycopersici strain CIDEFI 213.</title>
        <authorList>
            <person name="Medina R."/>
            <person name="Franco M.E.E."/>
            <person name="Lucentini C.G."/>
            <person name="Saparrat M.C.N."/>
            <person name="Balatti P.A."/>
        </authorList>
    </citation>
    <scope>NUCLEOTIDE SEQUENCE [LARGE SCALE GENOMIC DNA]</scope>
    <source>
        <strain evidence="9">CIDEFI 213</strain>
    </source>
</reference>
<evidence type="ECO:0000313" key="8">
    <source>
        <dbReference type="EMBL" id="RAR06960.1"/>
    </source>
</evidence>
<evidence type="ECO:0000256" key="1">
    <source>
        <dbReference type="ARBA" id="ARBA00004123"/>
    </source>
</evidence>
<dbReference type="GO" id="GO:0005634">
    <property type="term" value="C:nucleus"/>
    <property type="evidence" value="ECO:0007669"/>
    <property type="project" value="UniProtKB-SubCell"/>
</dbReference>
<dbReference type="AlphaFoldDB" id="A0A364MY12"/>
<comment type="subcellular location">
    <subcellularLocation>
        <location evidence="1">Nucleus</location>
    </subcellularLocation>
</comment>
<evidence type="ECO:0000259" key="7">
    <source>
        <dbReference type="PROSITE" id="PS51821"/>
    </source>
</evidence>
<evidence type="ECO:0000256" key="5">
    <source>
        <dbReference type="ARBA" id="ARBA00023242"/>
    </source>
</evidence>
<dbReference type="PROSITE" id="PS51821">
    <property type="entry name" value="VELVET"/>
    <property type="match status" value="1"/>
</dbReference>
<evidence type="ECO:0000256" key="2">
    <source>
        <dbReference type="ARBA" id="ARBA00022969"/>
    </source>
</evidence>
<dbReference type="Gene3D" id="2.60.40.3960">
    <property type="entry name" value="Velvet domain"/>
    <property type="match status" value="1"/>
</dbReference>
<evidence type="ECO:0000256" key="3">
    <source>
        <dbReference type="ARBA" id="ARBA00023015"/>
    </source>
</evidence>
<organism evidence="8 9">
    <name type="scientific">Stemphylium lycopersici</name>
    <name type="common">Tomato gray leaf spot disease fungus</name>
    <name type="synonym">Thyrospora lycopersici</name>
    <dbReference type="NCBI Taxonomy" id="183478"/>
    <lineage>
        <taxon>Eukaryota</taxon>
        <taxon>Fungi</taxon>
        <taxon>Dikarya</taxon>
        <taxon>Ascomycota</taxon>
        <taxon>Pezizomycotina</taxon>
        <taxon>Dothideomycetes</taxon>
        <taxon>Pleosporomycetidae</taxon>
        <taxon>Pleosporales</taxon>
        <taxon>Pleosporineae</taxon>
        <taxon>Pleosporaceae</taxon>
        <taxon>Stemphylium</taxon>
    </lineage>
</organism>
<protein>
    <submittedName>
        <fullName evidence="8">Velvet factor protein</fullName>
    </submittedName>
</protein>
<dbReference type="EMBL" id="QGDH01000108">
    <property type="protein sequence ID" value="RAR06960.1"/>
    <property type="molecule type" value="Genomic_DNA"/>
</dbReference>
<dbReference type="Pfam" id="PF11754">
    <property type="entry name" value="Velvet"/>
    <property type="match status" value="1"/>
</dbReference>
<keyword evidence="3" id="KW-0805">Transcription regulation</keyword>
<dbReference type="Proteomes" id="UP000249619">
    <property type="component" value="Unassembled WGS sequence"/>
</dbReference>
<comment type="caution">
    <text evidence="8">The sequence shown here is derived from an EMBL/GenBank/DDBJ whole genome shotgun (WGS) entry which is preliminary data.</text>
</comment>
<keyword evidence="9" id="KW-1185">Reference proteome</keyword>
<dbReference type="InterPro" id="IPR037525">
    <property type="entry name" value="Velvet_dom"/>
</dbReference>
<dbReference type="InterPro" id="IPR038491">
    <property type="entry name" value="Velvet_dom_sf"/>
</dbReference>
<dbReference type="GO" id="GO:0030435">
    <property type="term" value="P:sporulation resulting in formation of a cellular spore"/>
    <property type="evidence" value="ECO:0007669"/>
    <property type="project" value="UniProtKB-KW"/>
</dbReference>
<feature type="domain" description="Velvet" evidence="7">
    <location>
        <begin position="54"/>
        <end position="236"/>
    </location>
</feature>
<keyword evidence="2" id="KW-0749">Sporulation</keyword>
<dbReference type="PANTHER" id="PTHR33572:SF18">
    <property type="entry name" value="SPORE DEVELOPMENT REGULATOR VOSA"/>
    <property type="match status" value="1"/>
</dbReference>
<keyword evidence="4" id="KW-0804">Transcription</keyword>
<dbReference type="PANTHER" id="PTHR33572">
    <property type="entry name" value="SPORE DEVELOPMENT REGULATOR VOSA"/>
    <property type="match status" value="1"/>
</dbReference>
<gene>
    <name evidence="8" type="ORF">DDE83_006738</name>
</gene>
<keyword evidence="5" id="KW-0539">Nucleus</keyword>
<accession>A0A364MY12</accession>
<sequence length="300" mass="34050">MAYPYNYAYQPQTYASSNYPPPTYQPTNYPSSSSYLYQQQVPSVPSIPPLSSNATRLSAASCLPAVRQQPKEALVMVKGKEKFRKPIDPPPVVQLKVDANTDPTEQFLQNPYIFMSVSLWKGDKDEPVNHTPSECLSGTLVSSLHRLKDVNNKDGGFFIFGDISVRIQGSYRLRFTLYEIHPVLFETPDDMGSYECLGHTLSEKFNVVLPKDFKGLEESTYLSRAFSDQGVRLRLRKEARGMMAQKRSFSEQEQPIAKRRREDSVEGTQYSVQPYVPPPPPTQTTNFSWNPYYANFMGPS</sequence>
<dbReference type="STRING" id="183478.A0A364MY12"/>
<name>A0A364MY12_STELY</name>
<dbReference type="InterPro" id="IPR021740">
    <property type="entry name" value="Velvet"/>
</dbReference>
<evidence type="ECO:0000256" key="6">
    <source>
        <dbReference type="SAM" id="MobiDB-lite"/>
    </source>
</evidence>
<evidence type="ECO:0000313" key="9">
    <source>
        <dbReference type="Proteomes" id="UP000249619"/>
    </source>
</evidence>
<feature type="region of interest" description="Disordered" evidence="6">
    <location>
        <begin position="244"/>
        <end position="284"/>
    </location>
</feature>